<evidence type="ECO:0000313" key="3">
    <source>
        <dbReference type="Proteomes" id="UP001187192"/>
    </source>
</evidence>
<keyword evidence="1" id="KW-0472">Membrane</keyword>
<sequence length="112" mass="12184">MVWPFARLSASVTHKGVRRGLRHRARAVKGASWIPRELVCGAVVRGLGWCMGLRCPSWVACVPHAQPVFPPCCWPSFRDGPIASLVAPALMGVALPEVAVVFVLIWVLLIGF</sequence>
<protein>
    <submittedName>
        <fullName evidence="2">Uncharacterized protein</fullName>
    </submittedName>
</protein>
<evidence type="ECO:0000313" key="2">
    <source>
        <dbReference type="EMBL" id="GMN27542.1"/>
    </source>
</evidence>
<keyword evidence="1" id="KW-1133">Transmembrane helix</keyword>
<evidence type="ECO:0000256" key="1">
    <source>
        <dbReference type="SAM" id="Phobius"/>
    </source>
</evidence>
<keyword evidence="1" id="KW-0812">Transmembrane</keyword>
<gene>
    <name evidence="2" type="ORF">TIFTF001_001709</name>
</gene>
<name>A0AA87Z2T9_FICCA</name>
<dbReference type="EMBL" id="BTGU01000002">
    <property type="protein sequence ID" value="GMN27542.1"/>
    <property type="molecule type" value="Genomic_DNA"/>
</dbReference>
<reference evidence="2" key="1">
    <citation type="submission" date="2023-07" db="EMBL/GenBank/DDBJ databases">
        <title>draft genome sequence of fig (Ficus carica).</title>
        <authorList>
            <person name="Takahashi T."/>
            <person name="Nishimura K."/>
        </authorList>
    </citation>
    <scope>NUCLEOTIDE SEQUENCE</scope>
</reference>
<feature type="transmembrane region" description="Helical" evidence="1">
    <location>
        <begin position="85"/>
        <end position="109"/>
    </location>
</feature>
<comment type="caution">
    <text evidence="2">The sequence shown here is derived from an EMBL/GenBank/DDBJ whole genome shotgun (WGS) entry which is preliminary data.</text>
</comment>
<dbReference type="Proteomes" id="UP001187192">
    <property type="component" value="Unassembled WGS sequence"/>
</dbReference>
<keyword evidence="3" id="KW-1185">Reference proteome</keyword>
<dbReference type="AlphaFoldDB" id="A0AA87Z2T9"/>
<accession>A0AA87Z2T9</accession>
<proteinExistence type="predicted"/>
<organism evidence="2 3">
    <name type="scientific">Ficus carica</name>
    <name type="common">Common fig</name>
    <dbReference type="NCBI Taxonomy" id="3494"/>
    <lineage>
        <taxon>Eukaryota</taxon>
        <taxon>Viridiplantae</taxon>
        <taxon>Streptophyta</taxon>
        <taxon>Embryophyta</taxon>
        <taxon>Tracheophyta</taxon>
        <taxon>Spermatophyta</taxon>
        <taxon>Magnoliopsida</taxon>
        <taxon>eudicotyledons</taxon>
        <taxon>Gunneridae</taxon>
        <taxon>Pentapetalae</taxon>
        <taxon>rosids</taxon>
        <taxon>fabids</taxon>
        <taxon>Rosales</taxon>
        <taxon>Moraceae</taxon>
        <taxon>Ficeae</taxon>
        <taxon>Ficus</taxon>
    </lineage>
</organism>